<evidence type="ECO:0000256" key="3">
    <source>
        <dbReference type="ARBA" id="ARBA00022692"/>
    </source>
</evidence>
<dbReference type="RefSeq" id="XP_002736855.1">
    <property type="nucleotide sequence ID" value="XM_002736809.2"/>
</dbReference>
<feature type="transmembrane region" description="Helical" evidence="7">
    <location>
        <begin position="120"/>
        <end position="139"/>
    </location>
</feature>
<evidence type="ECO:0000256" key="7">
    <source>
        <dbReference type="RuleBase" id="RU364079"/>
    </source>
</evidence>
<keyword evidence="8" id="KW-1185">Reference proteome</keyword>
<keyword evidence="7" id="KW-0443">Lipid metabolism</keyword>
<keyword evidence="5 7" id="KW-1133">Transmembrane helix</keyword>
<dbReference type="GeneID" id="100375582"/>
<name>A0ABM0GT86_SACKO</name>
<keyword evidence="6 7" id="KW-0472">Membrane</keyword>
<feature type="transmembrane region" description="Helical" evidence="7">
    <location>
        <begin position="30"/>
        <end position="50"/>
    </location>
</feature>
<keyword evidence="4 7" id="KW-0378">Hydrolase</keyword>
<gene>
    <name evidence="9" type="primary">LOC100375582</name>
</gene>
<evidence type="ECO:0000256" key="2">
    <source>
        <dbReference type="ARBA" id="ARBA00009780"/>
    </source>
</evidence>
<feature type="transmembrane region" description="Helical" evidence="7">
    <location>
        <begin position="210"/>
        <end position="233"/>
    </location>
</feature>
<comment type="similarity">
    <text evidence="2 7">Belongs to the alkaline ceramidase family.</text>
</comment>
<keyword evidence="3 7" id="KW-0812">Transmembrane</keyword>
<evidence type="ECO:0000256" key="5">
    <source>
        <dbReference type="ARBA" id="ARBA00022989"/>
    </source>
</evidence>
<feature type="transmembrane region" description="Helical" evidence="7">
    <location>
        <begin position="92"/>
        <end position="108"/>
    </location>
</feature>
<evidence type="ECO:0000313" key="8">
    <source>
        <dbReference type="Proteomes" id="UP000694865"/>
    </source>
</evidence>
<feature type="transmembrane region" description="Helical" evidence="7">
    <location>
        <begin position="145"/>
        <end position="161"/>
    </location>
</feature>
<evidence type="ECO:0000256" key="6">
    <source>
        <dbReference type="ARBA" id="ARBA00023136"/>
    </source>
</evidence>
<evidence type="ECO:0000313" key="9">
    <source>
        <dbReference type="RefSeq" id="XP_002736855.1"/>
    </source>
</evidence>
<dbReference type="PANTHER" id="PTHR46139">
    <property type="entry name" value="ALKALINE CERAMIDASE"/>
    <property type="match status" value="1"/>
</dbReference>
<reference evidence="9" key="1">
    <citation type="submission" date="2025-08" db="UniProtKB">
        <authorList>
            <consortium name="RefSeq"/>
        </authorList>
    </citation>
    <scope>IDENTIFICATION</scope>
    <source>
        <tissue evidence="9">Testes</tissue>
    </source>
</reference>
<comment type="function">
    <text evidence="7">Hydrolyzes the sphingolipid ceramide into sphingosine and free fatty acid.</text>
</comment>
<dbReference type="EC" id="3.5.1.-" evidence="7"/>
<dbReference type="Pfam" id="PF05875">
    <property type="entry name" value="Ceramidase"/>
    <property type="match status" value="1"/>
</dbReference>
<proteinExistence type="inferred from homology"/>
<dbReference type="InterPro" id="IPR008901">
    <property type="entry name" value="ACER"/>
</dbReference>
<sequence length="270" mass="30968">MFIPVELQRGSSEIDWCEHNYAILPGIAEFFNTISNVLFFLLPPMLIHLFRQYAQQVNKGINIIWILLVVVGVCSAYFHATLSLVGQLLDELAILWVIMWSTAMFFPRRYYPAIFNGNRTIFKVAVVTLSIFSTVLAFLHPAVNHLVMICFVLPSAFLLVTEMRRCDCDRVYRLGRLCGIYTTIAVTVWMSDQVNCNFWSALKFPYLHSIWHIMIFEGAYLGCVLFAYFDAVVEVPEQGPMLKYWPDDTWELVGVPYISFKTVAGKATNC</sequence>
<comment type="subcellular location">
    <subcellularLocation>
        <location evidence="1">Membrane</location>
        <topology evidence="1">Multi-pass membrane protein</topology>
    </subcellularLocation>
</comment>
<accession>A0ABM0GT86</accession>
<evidence type="ECO:0000256" key="4">
    <source>
        <dbReference type="ARBA" id="ARBA00022801"/>
    </source>
</evidence>
<evidence type="ECO:0000256" key="1">
    <source>
        <dbReference type="ARBA" id="ARBA00004141"/>
    </source>
</evidence>
<protein>
    <recommendedName>
        <fullName evidence="7">Alkaline ceramidase</fullName>
        <ecNumber evidence="7">3.5.1.-</ecNumber>
    </recommendedName>
</protein>
<organism evidence="8 9">
    <name type="scientific">Saccoglossus kowalevskii</name>
    <name type="common">Acorn worm</name>
    <dbReference type="NCBI Taxonomy" id="10224"/>
    <lineage>
        <taxon>Eukaryota</taxon>
        <taxon>Metazoa</taxon>
        <taxon>Hemichordata</taxon>
        <taxon>Enteropneusta</taxon>
        <taxon>Harrimaniidae</taxon>
        <taxon>Saccoglossus</taxon>
    </lineage>
</organism>
<dbReference type="Proteomes" id="UP000694865">
    <property type="component" value="Unplaced"/>
</dbReference>
<feature type="transmembrane region" description="Helical" evidence="7">
    <location>
        <begin position="173"/>
        <end position="190"/>
    </location>
</feature>
<dbReference type="PANTHER" id="PTHR46139:SF3">
    <property type="entry name" value="ALKALINE CERAMIDASE"/>
    <property type="match status" value="1"/>
</dbReference>
<feature type="transmembrane region" description="Helical" evidence="7">
    <location>
        <begin position="62"/>
        <end position="80"/>
    </location>
</feature>